<sequence length="142" mass="16806">MFRINKIIKYNETYIDVNKFRDFYLKIKCTDNIDVSLYLGTALMNLSDFHYVVDIMKDNILNIFGNQWTIKINIVNKVAYIDSIYDANNRIIDINTISNLLAKILNQINTSFFQINYYFNKKIDTNNLSVNKIISREIEIKN</sequence>
<proteinExistence type="predicted"/>
<reference evidence="1" key="1">
    <citation type="journal article" date="2017" name="Science">
        <title>Giant viruses with an expanded complement of translation system components.</title>
        <authorList>
            <person name="Schulz F."/>
            <person name="Yutin N."/>
            <person name="Ivanova N.N."/>
            <person name="Ortega D.R."/>
            <person name="Lee T.K."/>
            <person name="Vierheilig J."/>
            <person name="Daims H."/>
            <person name="Horn M."/>
            <person name="Wagner M."/>
            <person name="Jensen G.J."/>
            <person name="Kyrpides N.C."/>
            <person name="Koonin E.V."/>
            <person name="Woyke T."/>
        </authorList>
    </citation>
    <scope>NUCLEOTIDE SEQUENCE</scope>
    <source>
        <strain evidence="1">CTV1</strain>
    </source>
</reference>
<protein>
    <submittedName>
        <fullName evidence="1">Uncharacterized protein</fullName>
    </submittedName>
</protein>
<dbReference type="EMBL" id="KY684083">
    <property type="protein sequence ID" value="ARF08325.1"/>
    <property type="molecule type" value="Genomic_DNA"/>
</dbReference>
<organism evidence="1">
    <name type="scientific">Catovirus CTV1</name>
    <dbReference type="NCBI Taxonomy" id="1977631"/>
    <lineage>
        <taxon>Viruses</taxon>
        <taxon>Varidnaviria</taxon>
        <taxon>Bamfordvirae</taxon>
        <taxon>Nucleocytoviricota</taxon>
        <taxon>Megaviricetes</taxon>
        <taxon>Imitervirales</taxon>
        <taxon>Mimiviridae</taxon>
        <taxon>Klosneuvirinae</taxon>
        <taxon>Catovirus</taxon>
    </lineage>
</organism>
<accession>A0A1V0S9D4</accession>
<name>A0A1V0S9D4_9VIRU</name>
<evidence type="ECO:0000313" key="1">
    <source>
        <dbReference type="EMBL" id="ARF08325.1"/>
    </source>
</evidence>
<gene>
    <name evidence="1" type="ORF">Catovirus_1_375</name>
</gene>